<sequence length="130" mass="15333">MTLHSLGKILPRWDYEMLYVEYPSLHEELVVIDYVVWYLMPRVAELTTVYETAKPVVLAWYLSDQLALEQDEKRSSIMRSMSAADYTGVTRCCSIDTFRRNAYLLLPRDRVCCSPEFVRECVFFYSTLHL</sequence>
<gene>
    <name evidence="1" type="ORF">PBS003_LOCUS7692</name>
</gene>
<comment type="caution">
    <text evidence="1">The sequence shown here is derived from an EMBL/GenBank/DDBJ whole genome shotgun (WGS) entry which is preliminary data.</text>
</comment>
<accession>A0AAU9LDV1</accession>
<dbReference type="EMBL" id="CAKKTJ010000326">
    <property type="protein sequence ID" value="CAH0481082.1"/>
    <property type="molecule type" value="Genomic_DNA"/>
</dbReference>
<protein>
    <submittedName>
        <fullName evidence="1">Uncharacterized protein</fullName>
    </submittedName>
</protein>
<organism evidence="1 2">
    <name type="scientific">Peronospora belbahrii</name>
    <dbReference type="NCBI Taxonomy" id="622444"/>
    <lineage>
        <taxon>Eukaryota</taxon>
        <taxon>Sar</taxon>
        <taxon>Stramenopiles</taxon>
        <taxon>Oomycota</taxon>
        <taxon>Peronosporomycetes</taxon>
        <taxon>Peronosporales</taxon>
        <taxon>Peronosporaceae</taxon>
        <taxon>Peronospora</taxon>
    </lineage>
</organism>
<dbReference type="AlphaFoldDB" id="A0AAU9LDV1"/>
<dbReference type="Proteomes" id="UP001160483">
    <property type="component" value="Unassembled WGS sequence"/>
</dbReference>
<evidence type="ECO:0000313" key="2">
    <source>
        <dbReference type="Proteomes" id="UP001160483"/>
    </source>
</evidence>
<evidence type="ECO:0000313" key="1">
    <source>
        <dbReference type="EMBL" id="CAH0481082.1"/>
    </source>
</evidence>
<proteinExistence type="predicted"/>
<reference evidence="1" key="1">
    <citation type="submission" date="2021-11" db="EMBL/GenBank/DDBJ databases">
        <authorList>
            <person name="Islam A."/>
            <person name="Islam S."/>
            <person name="Flora M.S."/>
            <person name="Rahman M."/>
            <person name="Ziaur R.M."/>
            <person name="Epstein J.H."/>
            <person name="Hassan M."/>
            <person name="Klassen M."/>
            <person name="Woodard K."/>
            <person name="Webb A."/>
            <person name="Webby R.J."/>
            <person name="El Zowalaty M.E."/>
        </authorList>
    </citation>
    <scope>NUCLEOTIDE SEQUENCE</scope>
    <source>
        <strain evidence="1">Pbs3</strain>
    </source>
</reference>
<name>A0AAU9LDV1_9STRA</name>